<evidence type="ECO:0000313" key="1">
    <source>
        <dbReference type="EMBL" id="RVX22819.1"/>
    </source>
</evidence>
<reference evidence="1 2" key="1">
    <citation type="journal article" date="2018" name="PLoS Genet.">
        <title>Population sequencing reveals clonal diversity and ancestral inbreeding in the grapevine cultivar Chardonnay.</title>
        <authorList>
            <person name="Roach M.J."/>
            <person name="Johnson D.L."/>
            <person name="Bohlmann J."/>
            <person name="van Vuuren H.J."/>
            <person name="Jones S.J."/>
            <person name="Pretorius I.S."/>
            <person name="Schmidt S.A."/>
            <person name="Borneman A.R."/>
        </authorList>
    </citation>
    <scope>NUCLEOTIDE SEQUENCE [LARGE SCALE GENOMIC DNA]</scope>
    <source>
        <strain evidence="2">cv. Chardonnay</strain>
        <tissue evidence="1">Leaf</tissue>
    </source>
</reference>
<dbReference type="Proteomes" id="UP000288805">
    <property type="component" value="Unassembled WGS sequence"/>
</dbReference>
<dbReference type="Gene3D" id="2.60.110.10">
    <property type="entry name" value="Thaumatin"/>
    <property type="match status" value="1"/>
</dbReference>
<organism evidence="1 2">
    <name type="scientific">Vitis vinifera</name>
    <name type="common">Grape</name>
    <dbReference type="NCBI Taxonomy" id="29760"/>
    <lineage>
        <taxon>Eukaryota</taxon>
        <taxon>Viridiplantae</taxon>
        <taxon>Streptophyta</taxon>
        <taxon>Embryophyta</taxon>
        <taxon>Tracheophyta</taxon>
        <taxon>Spermatophyta</taxon>
        <taxon>Magnoliopsida</taxon>
        <taxon>eudicotyledons</taxon>
        <taxon>Gunneridae</taxon>
        <taxon>Pentapetalae</taxon>
        <taxon>rosids</taxon>
        <taxon>Vitales</taxon>
        <taxon>Vitaceae</taxon>
        <taxon>Viteae</taxon>
        <taxon>Vitis</taxon>
    </lineage>
</organism>
<gene>
    <name evidence="1" type="ORF">CK203_008423</name>
</gene>
<evidence type="ECO:0000313" key="2">
    <source>
        <dbReference type="Proteomes" id="UP000288805"/>
    </source>
</evidence>
<dbReference type="PROSITE" id="PS51367">
    <property type="entry name" value="THAUMATIN_2"/>
    <property type="match status" value="1"/>
</dbReference>
<name>A0A438KNN4_VITVI</name>
<accession>A0A438KNN4</accession>
<sequence length="108" mass="11886">MIFSQLFSLKNTEENKRKREGKGRGKFYQAHGIRISVLSSDHVGPVGTIKCNNVDATLLTTLAEFTLGTNGQDFYNVSLIDGCNLSMIVKGSDWSRMCASTSCTMDLN</sequence>
<dbReference type="SUPFAM" id="SSF49870">
    <property type="entry name" value="Osmotin, thaumatin-like protein"/>
    <property type="match status" value="1"/>
</dbReference>
<comment type="caution">
    <text evidence="1">The sequence shown here is derived from an EMBL/GenBank/DDBJ whole genome shotgun (WGS) entry which is preliminary data.</text>
</comment>
<dbReference type="InterPro" id="IPR037176">
    <property type="entry name" value="Osmotin/thaumatin-like_sf"/>
</dbReference>
<proteinExistence type="predicted"/>
<protein>
    <submittedName>
        <fullName evidence="1">Uncharacterized protein</fullName>
    </submittedName>
</protein>
<dbReference type="Pfam" id="PF00314">
    <property type="entry name" value="Thaumatin"/>
    <property type="match status" value="1"/>
</dbReference>
<dbReference type="EMBL" id="QGNW01000002">
    <property type="protein sequence ID" value="RVX22819.1"/>
    <property type="molecule type" value="Genomic_DNA"/>
</dbReference>
<dbReference type="PANTHER" id="PTHR31048">
    <property type="entry name" value="OS03G0233200 PROTEIN"/>
    <property type="match status" value="1"/>
</dbReference>
<dbReference type="AlphaFoldDB" id="A0A438KNN4"/>
<dbReference type="InterPro" id="IPR001938">
    <property type="entry name" value="Thaumatin"/>
</dbReference>